<protein>
    <submittedName>
        <fullName evidence="3">T9SS type A sorting domain-containing protein</fullName>
    </submittedName>
</protein>
<accession>A0ABS9RJS4</accession>
<feature type="domain" description="Secretion system C-terminal sorting" evidence="2">
    <location>
        <begin position="505"/>
        <end position="571"/>
    </location>
</feature>
<dbReference type="InterPro" id="IPR026444">
    <property type="entry name" value="Secre_tail"/>
</dbReference>
<evidence type="ECO:0000256" key="1">
    <source>
        <dbReference type="ARBA" id="ARBA00022729"/>
    </source>
</evidence>
<keyword evidence="4" id="KW-1185">Reference proteome</keyword>
<dbReference type="RefSeq" id="WP_240573126.1">
    <property type="nucleotide sequence ID" value="NZ_CP136709.1"/>
</dbReference>
<dbReference type="Pfam" id="PF18962">
    <property type="entry name" value="Por_Secre_tail"/>
    <property type="match status" value="1"/>
</dbReference>
<keyword evidence="1" id="KW-0732">Signal</keyword>
<dbReference type="NCBIfam" id="TIGR04183">
    <property type="entry name" value="Por_Secre_tail"/>
    <property type="match status" value="1"/>
</dbReference>
<sequence length="575" mass="65041">MTYAQLSVRNDYYVFAKDEVIFVTKNINLNETESKIYLRDEAQIIQGDENERNSGEGELSLYQEGNVDAYEYNYWCSPIGETTNSSDNNKFGISLLNDVVSLTESVPATYVHKSNYNGTSNPLNIEPYWIWRYIAKDDYYGWSHVQGTIVVNPGEGFTMKGTSGSGSAQQYDFRGKPNTGTISVKVKPDKYTLVGNPYPSALDAVAYIHDSENKNTIDGTLRFWEQNPNIDTHYLKEYQGGYAHYTISSDGKLITYTPATFNTFNGDGTLNSSSNYVSTKSLAHVRYIPIGQGFMVKGTVSGYVKAKNSHRAFKKENTVADSTKFFKTTNTKQRAEVISEFSKIPNDYKRFRLNIDFNNQYTRQLVETFHHSATQGFDYGLETTTSIGGSLKSDAYWKTEDLAFLAQALNYDDTMTIPLGIKVANNMPLRIRATDIQNIEDNTPIYIHDKLTNTYIDLKQQDFNINIEKGNYTDRFEIAFSKNTLDLNSEIFKTLDVFQNNTIAQLKIKNPNNIDISLFQLFDVSGKQVINSVINNINSSYTYSTKALSNGVYIVKITSNGNQVFSKKILINNPK</sequence>
<evidence type="ECO:0000313" key="3">
    <source>
        <dbReference type="EMBL" id="MCH4552746.1"/>
    </source>
</evidence>
<proteinExistence type="predicted"/>
<evidence type="ECO:0000313" key="4">
    <source>
        <dbReference type="Proteomes" id="UP001156141"/>
    </source>
</evidence>
<name>A0ABS9RJS4_9FLAO</name>
<reference evidence="3" key="1">
    <citation type="submission" date="2022-02" db="EMBL/GenBank/DDBJ databases">
        <title>Aestuariibaculum sp., a marine bacterium isolated from sediment in Guangxi.</title>
        <authorList>
            <person name="Ying J."/>
        </authorList>
    </citation>
    <scope>NUCLEOTIDE SEQUENCE</scope>
    <source>
        <strain evidence="3">L182</strain>
    </source>
</reference>
<dbReference type="EMBL" id="JAKVQD010000003">
    <property type="protein sequence ID" value="MCH4552746.1"/>
    <property type="molecule type" value="Genomic_DNA"/>
</dbReference>
<comment type="caution">
    <text evidence="3">The sequence shown here is derived from an EMBL/GenBank/DDBJ whole genome shotgun (WGS) entry which is preliminary data.</text>
</comment>
<organism evidence="3 4">
    <name type="scientific">Aestuariibaculum lutulentum</name>
    <dbReference type="NCBI Taxonomy" id="2920935"/>
    <lineage>
        <taxon>Bacteria</taxon>
        <taxon>Pseudomonadati</taxon>
        <taxon>Bacteroidota</taxon>
        <taxon>Flavobacteriia</taxon>
        <taxon>Flavobacteriales</taxon>
        <taxon>Flavobacteriaceae</taxon>
    </lineage>
</organism>
<dbReference type="Proteomes" id="UP001156141">
    <property type="component" value="Unassembled WGS sequence"/>
</dbReference>
<gene>
    <name evidence="3" type="ORF">MKW35_08955</name>
</gene>
<evidence type="ECO:0000259" key="2">
    <source>
        <dbReference type="Pfam" id="PF18962"/>
    </source>
</evidence>